<keyword evidence="1" id="KW-1133">Transmembrane helix</keyword>
<dbReference type="PANTHER" id="PTHR35395">
    <property type="entry name" value="DUF6536 DOMAIN-CONTAINING PROTEIN"/>
    <property type="match status" value="1"/>
</dbReference>
<feature type="transmembrane region" description="Helical" evidence="1">
    <location>
        <begin position="152"/>
        <end position="173"/>
    </location>
</feature>
<feature type="domain" description="DUF6536" evidence="2">
    <location>
        <begin position="96"/>
        <end position="260"/>
    </location>
</feature>
<dbReference type="Pfam" id="PF20163">
    <property type="entry name" value="DUF6536"/>
    <property type="match status" value="1"/>
</dbReference>
<dbReference type="Proteomes" id="UP001220324">
    <property type="component" value="Unassembled WGS sequence"/>
</dbReference>
<accession>A0AAD6D3N2</accession>
<dbReference type="PANTHER" id="PTHR35395:SF1">
    <property type="entry name" value="DUF6536 DOMAIN-CONTAINING PROTEIN"/>
    <property type="match status" value="1"/>
</dbReference>
<comment type="caution">
    <text evidence="3">The sequence shown here is derived from an EMBL/GenBank/DDBJ whole genome shotgun (WGS) entry which is preliminary data.</text>
</comment>
<feature type="transmembrane region" description="Helical" evidence="1">
    <location>
        <begin position="645"/>
        <end position="668"/>
    </location>
</feature>
<feature type="transmembrane region" description="Helical" evidence="1">
    <location>
        <begin position="423"/>
        <end position="446"/>
    </location>
</feature>
<dbReference type="AlphaFoldDB" id="A0AAD6D3N2"/>
<evidence type="ECO:0000259" key="2">
    <source>
        <dbReference type="Pfam" id="PF20163"/>
    </source>
</evidence>
<dbReference type="InterPro" id="IPR046623">
    <property type="entry name" value="DUF6536"/>
</dbReference>
<name>A0AAD6D3N2_9EURO</name>
<feature type="transmembrane region" description="Helical" evidence="1">
    <location>
        <begin position="582"/>
        <end position="605"/>
    </location>
</feature>
<feature type="transmembrane region" description="Helical" evidence="1">
    <location>
        <begin position="701"/>
        <end position="720"/>
    </location>
</feature>
<dbReference type="EMBL" id="JAQIZZ010000003">
    <property type="protein sequence ID" value="KAJ5547178.1"/>
    <property type="molecule type" value="Genomic_DNA"/>
</dbReference>
<organism evidence="3 4">
    <name type="scientific">Penicillium frequentans</name>
    <dbReference type="NCBI Taxonomy" id="3151616"/>
    <lineage>
        <taxon>Eukaryota</taxon>
        <taxon>Fungi</taxon>
        <taxon>Dikarya</taxon>
        <taxon>Ascomycota</taxon>
        <taxon>Pezizomycotina</taxon>
        <taxon>Eurotiomycetes</taxon>
        <taxon>Eurotiomycetidae</taxon>
        <taxon>Eurotiales</taxon>
        <taxon>Aspergillaceae</taxon>
        <taxon>Penicillium</taxon>
    </lineage>
</organism>
<proteinExistence type="predicted"/>
<feature type="transmembrane region" description="Helical" evidence="1">
    <location>
        <begin position="99"/>
        <end position="124"/>
    </location>
</feature>
<reference evidence="3 4" key="1">
    <citation type="journal article" date="2023" name="IMA Fungus">
        <title>Comparative genomic study of the Penicillium genus elucidates a diverse pangenome and 15 lateral gene transfer events.</title>
        <authorList>
            <person name="Petersen C."/>
            <person name="Sorensen T."/>
            <person name="Nielsen M.R."/>
            <person name="Sondergaard T.E."/>
            <person name="Sorensen J.L."/>
            <person name="Fitzpatrick D.A."/>
            <person name="Frisvad J.C."/>
            <person name="Nielsen K.L."/>
        </authorList>
    </citation>
    <scope>NUCLEOTIDE SEQUENCE [LARGE SCALE GENOMIC DNA]</scope>
    <source>
        <strain evidence="3 4">IBT 35679</strain>
    </source>
</reference>
<feature type="transmembrane region" description="Helical" evidence="1">
    <location>
        <begin position="530"/>
        <end position="550"/>
    </location>
</feature>
<feature type="transmembrane region" description="Helical" evidence="1">
    <location>
        <begin position="212"/>
        <end position="231"/>
    </location>
</feature>
<evidence type="ECO:0000256" key="1">
    <source>
        <dbReference type="SAM" id="Phobius"/>
    </source>
</evidence>
<gene>
    <name evidence="3" type="ORF">N7494_004763</name>
</gene>
<protein>
    <recommendedName>
        <fullName evidence="2">DUF6536 domain-containing protein</fullName>
    </recommendedName>
</protein>
<keyword evidence="1" id="KW-0812">Transmembrane</keyword>
<evidence type="ECO:0000313" key="3">
    <source>
        <dbReference type="EMBL" id="KAJ5547178.1"/>
    </source>
</evidence>
<keyword evidence="4" id="KW-1185">Reference proteome</keyword>
<sequence>MSKSRLKTMWERIQPFGRDPPNYGFPKDRPTEIRLRELHDQQSCFSVSSIAETTRSSPVSSSQLEEYTSLLKSQRIDRETSHDNEDNKRQIVDQRWIDGVYLCAKASAFIMLLNLALITTAAGLSRKYDNSKFPTSAVFYRGNCTLSKRWDIALHIIINVLSTCILAASNNCMQALVAPTREEINKAHAHRRWLDIGNASMRNLFAADRCRLVLWFCLLITATPFHLLYIVPTDSFIRYNSMVFQSSSINDYKVVLGPHDLDSQNIQNLTTPALKQCYDFQPAGDSPGISWNETVAFIAQGNYERLTTRQCLDITNVDNQVDYRLIVALTEALSVGDGGDAAILWTACSMAYGADDTYFGHAKFDKDVIGRPFAMQYNSTYGIDTKCVDNLAVFFNNSAVFNNSTNYQLSGCLAIKAEEHCELLYSPPICIAIVLASLVKVIAMFLSARSSRSRSVPLLTIGDAVASFIEEPDPTTKGLCWISRTEVQGGDWESSEQKRASMGIWEGGRNQSVIYKSLSRRKFWAQAPSLKRWSIALFGCLSAIAAGSYFTVDSGVTLDLAYYWQSGIGSNTYNVLDQTARFSVVTSVVVANMPQLIVTMSYYCYNNILTSMLLAAEYSSYGVTRNPLRVTWPVKGNGSKQRSTYWLSLPYAYSIPILVIYMVLHWLVSQSLFYFRMTVYTSRGKFADALTSCVAYSPLPIFLSLLVGSLMLAILLVLSLRRFKSEMPLAGTCSAVISAACHPPKDDTNAALGLVKWGETMTSPEWMMNQLGRAEERKGHCSFTSFDTERPSLFKLYA</sequence>
<evidence type="ECO:0000313" key="4">
    <source>
        <dbReference type="Proteomes" id="UP001220324"/>
    </source>
</evidence>
<keyword evidence="1" id="KW-0472">Membrane</keyword>